<dbReference type="PANTHER" id="PTHR20873:SF0">
    <property type="entry name" value="L-SERYL-TRNA(SEC) KINASE"/>
    <property type="match status" value="1"/>
</dbReference>
<dbReference type="GO" id="GO:0016301">
    <property type="term" value="F:kinase activity"/>
    <property type="evidence" value="ECO:0007669"/>
    <property type="project" value="TreeGrafter"/>
</dbReference>
<sequence>MAAVAIKAPACLLVLSGLPGSGKTTLARAIAQEAEQHGIEVRHVCFDDYGCQPAAADGGSGSDATEAPFSPEAWQLARKAALDRVQADLCLAGSRWKQQDPRGADGSSWASPSEAGSQLHLQHSPRRRLVIADDNMQYKSMRGQCHTLARAAAAAIVLLHVQCSEQLAQQQNAARPMAQQVMPATIRRMAARFEEPGSGDGKTTACGLPENGRGSSSSCGGSHWEPSCLIIRSSKGAAAAALDAGSDVNAKQQQDQAAALWQRIWQLWGSPAPAPHDAEAAAAARAAAQAATSASRVHAADVATRHTLSRCMRLLGEAASQQSKAAAAQRLNAARRQLLQQVQATEDATRDGGSSGAGPSGAEHWAAHFQKQCDAILAAL</sequence>
<dbReference type="InterPro" id="IPR013641">
    <property type="entry name" value="KTI12/PSTK"/>
</dbReference>
<feature type="region of interest" description="Disordered" evidence="3">
    <location>
        <begin position="342"/>
        <end position="363"/>
    </location>
</feature>
<dbReference type="InterPro" id="IPR052648">
    <property type="entry name" value="Ser-tRNA(Sec)_kinase"/>
</dbReference>
<dbReference type="AlphaFoldDB" id="A0A9D4Z0Y3"/>
<feature type="region of interest" description="Disordered" evidence="3">
    <location>
        <begin position="194"/>
        <end position="222"/>
    </location>
</feature>
<dbReference type="OrthoDB" id="549411at2759"/>
<evidence type="ECO:0000313" key="6">
    <source>
        <dbReference type="Proteomes" id="UP001055712"/>
    </source>
</evidence>
<proteinExistence type="predicted"/>
<dbReference type="GO" id="GO:0016887">
    <property type="term" value="F:ATP hydrolysis activity"/>
    <property type="evidence" value="ECO:0007669"/>
    <property type="project" value="InterPro"/>
</dbReference>
<evidence type="ECO:0000256" key="1">
    <source>
        <dbReference type="ARBA" id="ARBA00022741"/>
    </source>
</evidence>
<keyword evidence="1" id="KW-0547">Nucleotide-binding</keyword>
<dbReference type="GO" id="GO:0000049">
    <property type="term" value="F:tRNA binding"/>
    <property type="evidence" value="ECO:0007669"/>
    <property type="project" value="TreeGrafter"/>
</dbReference>
<dbReference type="SUPFAM" id="SSF52540">
    <property type="entry name" value="P-loop containing nucleoside triphosphate hydrolases"/>
    <property type="match status" value="1"/>
</dbReference>
<accession>A0A9D4Z0Y3</accession>
<dbReference type="InterPro" id="IPR003959">
    <property type="entry name" value="ATPase_AAA_core"/>
</dbReference>
<dbReference type="InterPro" id="IPR027417">
    <property type="entry name" value="P-loop_NTPase"/>
</dbReference>
<feature type="compositionally biased region" description="Low complexity" evidence="3">
    <location>
        <begin position="212"/>
        <end position="222"/>
    </location>
</feature>
<protein>
    <recommendedName>
        <fullName evidence="4">ATPase AAA-type core domain-containing protein</fullName>
    </recommendedName>
</protein>
<evidence type="ECO:0000313" key="5">
    <source>
        <dbReference type="EMBL" id="KAI3436591.1"/>
    </source>
</evidence>
<dbReference type="GO" id="GO:0005524">
    <property type="term" value="F:ATP binding"/>
    <property type="evidence" value="ECO:0007669"/>
    <property type="project" value="UniProtKB-KW"/>
</dbReference>
<dbReference type="PANTHER" id="PTHR20873">
    <property type="entry name" value="L-SERYL-TRNA(SEC) KINASE"/>
    <property type="match status" value="1"/>
</dbReference>
<dbReference type="Gene3D" id="3.40.50.300">
    <property type="entry name" value="P-loop containing nucleotide triphosphate hydrolases"/>
    <property type="match status" value="1"/>
</dbReference>
<feature type="region of interest" description="Disordered" evidence="3">
    <location>
        <begin position="96"/>
        <end position="125"/>
    </location>
</feature>
<gene>
    <name evidence="5" type="ORF">D9Q98_006008</name>
</gene>
<reference evidence="5" key="1">
    <citation type="journal article" date="2019" name="Plant J.">
        <title>Chlorella vulgaris genome assembly and annotation reveals the molecular basis for metabolic acclimation to high light conditions.</title>
        <authorList>
            <person name="Cecchin M."/>
            <person name="Marcolungo L."/>
            <person name="Rossato M."/>
            <person name="Girolomoni L."/>
            <person name="Cosentino E."/>
            <person name="Cuine S."/>
            <person name="Li-Beisson Y."/>
            <person name="Delledonne M."/>
            <person name="Ballottari M."/>
        </authorList>
    </citation>
    <scope>NUCLEOTIDE SEQUENCE</scope>
    <source>
        <strain evidence="5">211/11P</strain>
    </source>
</reference>
<keyword evidence="2" id="KW-0067">ATP-binding</keyword>
<evidence type="ECO:0000256" key="2">
    <source>
        <dbReference type="ARBA" id="ARBA00022840"/>
    </source>
</evidence>
<dbReference type="Pfam" id="PF08433">
    <property type="entry name" value="KTI12"/>
    <property type="match status" value="1"/>
</dbReference>
<comment type="caution">
    <text evidence="5">The sequence shown here is derived from an EMBL/GenBank/DDBJ whole genome shotgun (WGS) entry which is preliminary data.</text>
</comment>
<feature type="compositionally biased region" description="Polar residues" evidence="3">
    <location>
        <begin position="108"/>
        <end position="121"/>
    </location>
</feature>
<keyword evidence="6" id="KW-1185">Reference proteome</keyword>
<feature type="domain" description="ATPase AAA-type core" evidence="4">
    <location>
        <begin position="14"/>
        <end position="41"/>
    </location>
</feature>
<evidence type="ECO:0000256" key="3">
    <source>
        <dbReference type="SAM" id="MobiDB-lite"/>
    </source>
</evidence>
<name>A0A9D4Z0Y3_CHLVU</name>
<organism evidence="5 6">
    <name type="scientific">Chlorella vulgaris</name>
    <name type="common">Green alga</name>
    <dbReference type="NCBI Taxonomy" id="3077"/>
    <lineage>
        <taxon>Eukaryota</taxon>
        <taxon>Viridiplantae</taxon>
        <taxon>Chlorophyta</taxon>
        <taxon>core chlorophytes</taxon>
        <taxon>Trebouxiophyceae</taxon>
        <taxon>Chlorellales</taxon>
        <taxon>Chlorellaceae</taxon>
        <taxon>Chlorella clade</taxon>
        <taxon>Chlorella</taxon>
    </lineage>
</organism>
<evidence type="ECO:0000259" key="4">
    <source>
        <dbReference type="Pfam" id="PF00004"/>
    </source>
</evidence>
<dbReference type="Proteomes" id="UP001055712">
    <property type="component" value="Unassembled WGS sequence"/>
</dbReference>
<reference evidence="5" key="2">
    <citation type="submission" date="2020-11" db="EMBL/GenBank/DDBJ databases">
        <authorList>
            <person name="Cecchin M."/>
            <person name="Marcolungo L."/>
            <person name="Rossato M."/>
            <person name="Girolomoni L."/>
            <person name="Cosentino E."/>
            <person name="Cuine S."/>
            <person name="Li-Beisson Y."/>
            <person name="Delledonne M."/>
            <person name="Ballottari M."/>
        </authorList>
    </citation>
    <scope>NUCLEOTIDE SEQUENCE</scope>
    <source>
        <strain evidence="5">211/11P</strain>
        <tissue evidence="5">Whole cell</tissue>
    </source>
</reference>
<dbReference type="Pfam" id="PF00004">
    <property type="entry name" value="AAA"/>
    <property type="match status" value="1"/>
</dbReference>
<dbReference type="EMBL" id="SIDB01000002">
    <property type="protein sequence ID" value="KAI3436591.1"/>
    <property type="molecule type" value="Genomic_DNA"/>
</dbReference>